<keyword evidence="3" id="KW-1185">Reference proteome</keyword>
<comment type="caution">
    <text evidence="2">The sequence shown here is derived from an EMBL/GenBank/DDBJ whole genome shotgun (WGS) entry which is preliminary data.</text>
</comment>
<evidence type="ECO:0000313" key="3">
    <source>
        <dbReference type="Proteomes" id="UP001432027"/>
    </source>
</evidence>
<feature type="non-terminal residue" evidence="2">
    <location>
        <position position="1"/>
    </location>
</feature>
<sequence length="93" mass="10993">REQKEKEASLLRQHNVAMQRRHDENMADIKKSNAERDALNKEHQKREEEIRRKNDEKSDVGAILRLRYLLPSPHARLLSRRVDGAEKNGEQNI</sequence>
<feature type="region of interest" description="Disordered" evidence="1">
    <location>
        <begin position="1"/>
        <end position="57"/>
    </location>
</feature>
<feature type="compositionally biased region" description="Basic and acidic residues" evidence="1">
    <location>
        <begin position="20"/>
        <end position="57"/>
    </location>
</feature>
<dbReference type="Proteomes" id="UP001432027">
    <property type="component" value="Unassembled WGS sequence"/>
</dbReference>
<name>A0AAV5TDD8_9BILA</name>
<proteinExistence type="predicted"/>
<reference evidence="2" key="1">
    <citation type="submission" date="2023-10" db="EMBL/GenBank/DDBJ databases">
        <title>Genome assembly of Pristionchus species.</title>
        <authorList>
            <person name="Yoshida K."/>
            <person name="Sommer R.J."/>
        </authorList>
    </citation>
    <scope>NUCLEOTIDE SEQUENCE</scope>
    <source>
        <strain evidence="2">RS0144</strain>
    </source>
</reference>
<feature type="non-terminal residue" evidence="2">
    <location>
        <position position="93"/>
    </location>
</feature>
<organism evidence="2 3">
    <name type="scientific">Pristionchus entomophagus</name>
    <dbReference type="NCBI Taxonomy" id="358040"/>
    <lineage>
        <taxon>Eukaryota</taxon>
        <taxon>Metazoa</taxon>
        <taxon>Ecdysozoa</taxon>
        <taxon>Nematoda</taxon>
        <taxon>Chromadorea</taxon>
        <taxon>Rhabditida</taxon>
        <taxon>Rhabditina</taxon>
        <taxon>Diplogasteromorpha</taxon>
        <taxon>Diplogasteroidea</taxon>
        <taxon>Neodiplogasteridae</taxon>
        <taxon>Pristionchus</taxon>
    </lineage>
</organism>
<dbReference type="EMBL" id="BTSX01000003">
    <property type="protein sequence ID" value="GMS90450.1"/>
    <property type="molecule type" value="Genomic_DNA"/>
</dbReference>
<accession>A0AAV5TDD8</accession>
<evidence type="ECO:0000313" key="2">
    <source>
        <dbReference type="EMBL" id="GMS90450.1"/>
    </source>
</evidence>
<dbReference type="AlphaFoldDB" id="A0AAV5TDD8"/>
<evidence type="ECO:0000256" key="1">
    <source>
        <dbReference type="SAM" id="MobiDB-lite"/>
    </source>
</evidence>
<gene>
    <name evidence="2" type="ORF">PENTCL1PPCAC_12625</name>
</gene>
<protein>
    <submittedName>
        <fullName evidence="2">Uncharacterized protein</fullName>
    </submittedName>
</protein>